<dbReference type="Pfam" id="PF11185">
    <property type="entry name" value="DUF2971"/>
    <property type="match status" value="1"/>
</dbReference>
<accession>A0A6M8NB91</accession>
<keyword evidence="1" id="KW-0614">Plasmid</keyword>
<protein>
    <recommendedName>
        <fullName evidence="2">DUF2971 domain-containing protein</fullName>
    </recommendedName>
</protein>
<reference evidence="1" key="1">
    <citation type="submission" date="2020-05" db="EMBL/GenBank/DDBJ databases">
        <title>Complete genome sequencing of Campylobacter and Arcobacter type strains.</title>
        <authorList>
            <person name="Miller W.G."/>
            <person name="Yee E."/>
        </authorList>
    </citation>
    <scope>NUCLEOTIDE SEQUENCE [LARGE SCALE GENOMIC DNA]</scope>
    <source>
        <strain evidence="1">CCUG 66484</strain>
        <plasmid evidence="1">pAFAEC</plasmid>
    </source>
</reference>
<dbReference type="RefSeq" id="WP_034216636.1">
    <property type="nucleotide sequence ID" value="NZ_CP053838.1"/>
</dbReference>
<geneLocation type="plasmid" evidence="1">
    <name>pAFAEC</name>
</geneLocation>
<dbReference type="InterPro" id="IPR021352">
    <property type="entry name" value="DUF2971"/>
</dbReference>
<name>A0A6M8NB91_9BACT</name>
<gene>
    <name evidence="1" type="ORF">AFAEC_a0023</name>
</gene>
<evidence type="ECO:0000313" key="1">
    <source>
        <dbReference type="EMBL" id="QKF74469.1"/>
    </source>
</evidence>
<dbReference type="OrthoDB" id="8548541at2"/>
<proteinExistence type="predicted"/>
<evidence type="ECO:0008006" key="2">
    <source>
        <dbReference type="Google" id="ProtNLM"/>
    </source>
</evidence>
<dbReference type="KEGG" id="afc:AFAEC_a0023"/>
<dbReference type="AlphaFoldDB" id="A0A6M8NB91"/>
<organism evidence="1">
    <name type="scientific">Aliarcobacter faecis</name>
    <dbReference type="NCBI Taxonomy" id="1564138"/>
    <lineage>
        <taxon>Bacteria</taxon>
        <taxon>Pseudomonadati</taxon>
        <taxon>Campylobacterota</taxon>
        <taxon>Epsilonproteobacteria</taxon>
        <taxon>Campylobacterales</taxon>
        <taxon>Arcobacteraceae</taxon>
        <taxon>Aliarcobacter</taxon>
    </lineage>
</organism>
<dbReference type="EMBL" id="CP053838">
    <property type="protein sequence ID" value="QKF74469.1"/>
    <property type="molecule type" value="Genomic_DNA"/>
</dbReference>
<sequence>MKTQKESNILNISDLDQKIYRIISITRFKELIKNRELVLVNPEKWDDPFENFFLKGNAVDNNGNNVDFSNLREMWYGQCWTKNEDTDAMCRIYSHNKDGIRISTTIRKLFDAIYDSSDKYAPLKYFIGEVEYKTLNELNNFGNENSFWSIAIGGQNDGFAKLLCIKREAFSHENEIRILVNENNEEEVVKNKGLFKININPSTLIDDLCLDPRLNDEEYNKYKIQIEKISKLPIFQSDLYKFNLAPIDME</sequence>